<dbReference type="InterPro" id="IPR051601">
    <property type="entry name" value="Serine_prot/Carboxylest_S33"/>
</dbReference>
<feature type="signal peptide" evidence="4">
    <location>
        <begin position="1"/>
        <end position="25"/>
    </location>
</feature>
<dbReference type="Gene3D" id="3.40.50.1820">
    <property type="entry name" value="alpha/beta hydrolase"/>
    <property type="match status" value="1"/>
</dbReference>
<dbReference type="GO" id="GO:0016787">
    <property type="term" value="F:hydrolase activity"/>
    <property type="evidence" value="ECO:0007669"/>
    <property type="project" value="UniProtKB-KW"/>
</dbReference>
<dbReference type="AlphaFoldDB" id="A0A7W7VM20"/>
<dbReference type="InterPro" id="IPR013595">
    <property type="entry name" value="Pept_S33_TAP-like_C"/>
</dbReference>
<keyword evidence="3" id="KW-0378">Hydrolase</keyword>
<evidence type="ECO:0000256" key="1">
    <source>
        <dbReference type="ARBA" id="ARBA00010088"/>
    </source>
</evidence>
<reference evidence="7 8" key="1">
    <citation type="submission" date="2020-08" db="EMBL/GenBank/DDBJ databases">
        <title>Genomic Encyclopedia of Type Strains, Phase III (KMG-III): the genomes of soil and plant-associated and newly described type strains.</title>
        <authorList>
            <person name="Whitman W."/>
        </authorList>
    </citation>
    <scope>NUCLEOTIDE SEQUENCE [LARGE SCALE GENOMIC DNA]</scope>
    <source>
        <strain evidence="7 8">CECT 8840</strain>
    </source>
</reference>
<dbReference type="Pfam" id="PF08386">
    <property type="entry name" value="Abhydrolase_4"/>
    <property type="match status" value="1"/>
</dbReference>
<feature type="chain" id="PRO_5031009956" evidence="4">
    <location>
        <begin position="26"/>
        <end position="509"/>
    </location>
</feature>
<dbReference type="SUPFAM" id="SSF53474">
    <property type="entry name" value="alpha/beta-Hydrolases"/>
    <property type="match status" value="1"/>
</dbReference>
<evidence type="ECO:0000256" key="3">
    <source>
        <dbReference type="ARBA" id="ARBA00022801"/>
    </source>
</evidence>
<comment type="caution">
    <text evidence="7">The sequence shown here is derived from an EMBL/GenBank/DDBJ whole genome shotgun (WGS) entry which is preliminary data.</text>
</comment>
<dbReference type="InterPro" id="IPR029058">
    <property type="entry name" value="AB_hydrolase_fold"/>
</dbReference>
<evidence type="ECO:0000256" key="2">
    <source>
        <dbReference type="ARBA" id="ARBA00022729"/>
    </source>
</evidence>
<proteinExistence type="inferred from homology"/>
<evidence type="ECO:0000259" key="5">
    <source>
        <dbReference type="Pfam" id="PF00561"/>
    </source>
</evidence>
<accession>A0A7W7VM20</accession>
<organism evidence="7 8">
    <name type="scientific">Streptosporangium saharense</name>
    <dbReference type="NCBI Taxonomy" id="1706840"/>
    <lineage>
        <taxon>Bacteria</taxon>
        <taxon>Bacillati</taxon>
        <taxon>Actinomycetota</taxon>
        <taxon>Actinomycetes</taxon>
        <taxon>Streptosporangiales</taxon>
        <taxon>Streptosporangiaceae</taxon>
        <taxon>Streptosporangium</taxon>
    </lineage>
</organism>
<feature type="domain" description="Peptidase S33 tripeptidyl aminopeptidase-like C-terminal" evidence="6">
    <location>
        <begin position="381"/>
        <end position="475"/>
    </location>
</feature>
<evidence type="ECO:0000256" key="4">
    <source>
        <dbReference type="SAM" id="SignalP"/>
    </source>
</evidence>
<dbReference type="InterPro" id="IPR000073">
    <property type="entry name" value="AB_hydrolase_1"/>
</dbReference>
<keyword evidence="8" id="KW-1185">Reference proteome</keyword>
<gene>
    <name evidence="7" type="ORF">FHS44_001875</name>
</gene>
<dbReference type="EMBL" id="JACHJP010000002">
    <property type="protein sequence ID" value="MBB4914790.1"/>
    <property type="molecule type" value="Genomic_DNA"/>
</dbReference>
<sequence length="509" mass="55766">MRRRILLLGLALTVIALLLPTPAGIAAPAIAWAPCQDDPGFDCGTVSVPIDWNRRNGPRIDLALARHRATDPAARVGSLLIHPGGPGGSGVDFVMARPNWLSDELHRRFDIVGFDPRGVARSHPIVCSGEALDRTPYLVPASAAQFEALRVAITDLRADCRARTGPLYDHVDTLNVVRDLDAIRAALGEEKLTFYGVSYGTLLGQQYAEMYPRRVRALALDSNVDHSLDMREFFDTEAVAAQDSFDEFANWCARSRNCALHEQGVRAVWTRLLAKADRGELRNPEFPDIPVTALSLISEAHLRFYGPQWEFLAQLLVDLDNGAALPPGVLAPYQNGEVAAFPFPALCQDFDLRARGYGEYAGHLRRSARLAPDMRYGPLAATMGPICLAQPTPIPNPQRPTRVRDSFPLLLGSTLHDPAAPYEWTVGLARQLGPYARVLTYEGWGHGTYGWSDCTTGAFDAYLISRTLPPRGKRCEAVSGLTARLPQPPPAHIRTPILPTWPAPRLVSG</sequence>
<evidence type="ECO:0000313" key="7">
    <source>
        <dbReference type="EMBL" id="MBB4914790.1"/>
    </source>
</evidence>
<protein>
    <submittedName>
        <fullName evidence="7">Pimeloyl-ACP methyl ester carboxylesterase</fullName>
    </submittedName>
</protein>
<feature type="domain" description="AB hydrolase-1" evidence="5">
    <location>
        <begin position="79"/>
        <end position="276"/>
    </location>
</feature>
<dbReference type="RefSeq" id="WP_184713544.1">
    <property type="nucleotide sequence ID" value="NZ_JACHJP010000002.1"/>
</dbReference>
<name>A0A7W7VM20_9ACTN</name>
<keyword evidence="2 4" id="KW-0732">Signal</keyword>
<dbReference type="PANTHER" id="PTHR43248:SF29">
    <property type="entry name" value="TRIPEPTIDYL AMINOPEPTIDASE"/>
    <property type="match status" value="1"/>
</dbReference>
<comment type="similarity">
    <text evidence="1">Belongs to the peptidase S33 family.</text>
</comment>
<dbReference type="Proteomes" id="UP000552644">
    <property type="component" value="Unassembled WGS sequence"/>
</dbReference>
<evidence type="ECO:0000313" key="8">
    <source>
        <dbReference type="Proteomes" id="UP000552644"/>
    </source>
</evidence>
<evidence type="ECO:0000259" key="6">
    <source>
        <dbReference type="Pfam" id="PF08386"/>
    </source>
</evidence>
<dbReference type="PANTHER" id="PTHR43248">
    <property type="entry name" value="2-SUCCINYL-6-HYDROXY-2,4-CYCLOHEXADIENE-1-CARBOXYLATE SYNTHASE"/>
    <property type="match status" value="1"/>
</dbReference>
<dbReference type="Pfam" id="PF00561">
    <property type="entry name" value="Abhydrolase_1"/>
    <property type="match status" value="1"/>
</dbReference>